<comment type="caution">
    <text evidence="11">The sequence shown here is derived from an EMBL/GenBank/DDBJ whole genome shotgun (WGS) entry which is preliminary data.</text>
</comment>
<sequence length="574" mass="64425">MGSGSGSGSGSSAAAALPGEGDEGGALPLPLLLALVLVLPAAAAWLAEWRRRRRRFVRLGDRLPGPRGLPLLGNALSFLGANEDVFQTVYRMCFEDSAVVRLWIGPRLLVFLVDPRDVELVLGSNEHLDKSAEYRFFEPWLGDGLLISSGSKWRAHRRLIAPAFHQHVLKGFVPLFAAHGRALVERLRAHAAAGGGAPFDVHGPLGAATVDILLETAMGVTKETDGVNGCEYAAAVIKLCDILHMRHTRLWLRPDWLFRLSSLGREQARLLRVVHGLTEQVIRRKKEEMQLANWREFLPEQVARVEYIGWQQNHAEQVQTPKDDLDEQDENDVGEKRRLAFLDMLLESTDDGQALTDDEIKEEVDTIMFEGHDTTAAASSFFLSLMGIHQDIQERAVQELRSIFGCSSRPATFDDVQQMKFLERCILETLRMYPPVPVVARQLKRDLQLASSDLVVPAGCTVVVGTYRVHRREDLYPHADAFDPDRFLADAEAAQRRHYYSFLAFSAGPRSCVGRKYAMLKLKILLSTILRNFKIYSDIEEKDFRLTGDIILKRAEGFQIRLEQRQEKNLTPAA</sequence>
<name>A0AAN9YV50_9ORTH</name>
<evidence type="ECO:0000256" key="4">
    <source>
        <dbReference type="ARBA" id="ARBA00022723"/>
    </source>
</evidence>
<evidence type="ECO:0000256" key="8">
    <source>
        <dbReference type="PIRSR" id="PIRSR602401-1"/>
    </source>
</evidence>
<dbReference type="InterPro" id="IPR002401">
    <property type="entry name" value="Cyt_P450_E_grp-I"/>
</dbReference>
<evidence type="ECO:0000313" key="12">
    <source>
        <dbReference type="Proteomes" id="UP001378592"/>
    </source>
</evidence>
<keyword evidence="10" id="KW-1133">Transmembrane helix</keyword>
<dbReference type="PROSITE" id="PS00086">
    <property type="entry name" value="CYTOCHROME_P450"/>
    <property type="match status" value="1"/>
</dbReference>
<dbReference type="PANTHER" id="PTHR24291:SF106">
    <property type="entry name" value="CYTOCHROME P450 4G1-RELATED"/>
    <property type="match status" value="1"/>
</dbReference>
<dbReference type="GO" id="GO:0005506">
    <property type="term" value="F:iron ion binding"/>
    <property type="evidence" value="ECO:0007669"/>
    <property type="project" value="InterPro"/>
</dbReference>
<comment type="cofactor">
    <cofactor evidence="1 8">
        <name>heme</name>
        <dbReference type="ChEBI" id="CHEBI:30413"/>
    </cofactor>
</comment>
<accession>A0AAN9YV50</accession>
<dbReference type="Pfam" id="PF00067">
    <property type="entry name" value="p450"/>
    <property type="match status" value="1"/>
</dbReference>
<dbReference type="PANTHER" id="PTHR24291">
    <property type="entry name" value="CYTOCHROME P450 FAMILY 4"/>
    <property type="match status" value="1"/>
</dbReference>
<dbReference type="GO" id="GO:0004497">
    <property type="term" value="F:monooxygenase activity"/>
    <property type="evidence" value="ECO:0007669"/>
    <property type="project" value="UniProtKB-KW"/>
</dbReference>
<dbReference type="Proteomes" id="UP001378592">
    <property type="component" value="Unassembled WGS sequence"/>
</dbReference>
<dbReference type="InterPro" id="IPR050196">
    <property type="entry name" value="Cytochrome_P450_Monoox"/>
</dbReference>
<keyword evidence="4 8" id="KW-0479">Metal-binding</keyword>
<dbReference type="SUPFAM" id="SSF48264">
    <property type="entry name" value="Cytochrome P450"/>
    <property type="match status" value="1"/>
</dbReference>
<keyword evidence="5 9" id="KW-0560">Oxidoreductase</keyword>
<dbReference type="EMBL" id="JAZDUA010000612">
    <property type="protein sequence ID" value="KAK7790567.1"/>
    <property type="molecule type" value="Genomic_DNA"/>
</dbReference>
<comment type="similarity">
    <text evidence="2 9">Belongs to the cytochrome P450 family.</text>
</comment>
<evidence type="ECO:0008006" key="13">
    <source>
        <dbReference type="Google" id="ProtNLM"/>
    </source>
</evidence>
<keyword evidence="3 8" id="KW-0349">Heme</keyword>
<reference evidence="11 12" key="1">
    <citation type="submission" date="2024-03" db="EMBL/GenBank/DDBJ databases">
        <title>The genome assembly and annotation of the cricket Gryllus longicercus Weissman &amp; Gray.</title>
        <authorList>
            <person name="Szrajer S."/>
            <person name="Gray D."/>
            <person name="Ylla G."/>
        </authorList>
    </citation>
    <scope>NUCLEOTIDE SEQUENCE [LARGE SCALE GENOMIC DNA]</scope>
    <source>
        <strain evidence="11">DAG 2021-001</strain>
        <tissue evidence="11">Whole body minus gut</tissue>
    </source>
</reference>
<evidence type="ECO:0000256" key="6">
    <source>
        <dbReference type="ARBA" id="ARBA00023004"/>
    </source>
</evidence>
<dbReference type="GO" id="GO:0016705">
    <property type="term" value="F:oxidoreductase activity, acting on paired donors, with incorporation or reduction of molecular oxygen"/>
    <property type="evidence" value="ECO:0007669"/>
    <property type="project" value="InterPro"/>
</dbReference>
<gene>
    <name evidence="11" type="ORF">R5R35_002023</name>
</gene>
<evidence type="ECO:0000256" key="10">
    <source>
        <dbReference type="SAM" id="Phobius"/>
    </source>
</evidence>
<evidence type="ECO:0000256" key="1">
    <source>
        <dbReference type="ARBA" id="ARBA00001971"/>
    </source>
</evidence>
<evidence type="ECO:0000256" key="9">
    <source>
        <dbReference type="RuleBase" id="RU000461"/>
    </source>
</evidence>
<dbReference type="InterPro" id="IPR001128">
    <property type="entry name" value="Cyt_P450"/>
</dbReference>
<dbReference type="AlphaFoldDB" id="A0AAN9YV50"/>
<protein>
    <recommendedName>
        <fullName evidence="13">Cytochrome P450</fullName>
    </recommendedName>
</protein>
<dbReference type="PRINTS" id="PR00463">
    <property type="entry name" value="EP450I"/>
</dbReference>
<keyword evidence="12" id="KW-1185">Reference proteome</keyword>
<dbReference type="InterPro" id="IPR017972">
    <property type="entry name" value="Cyt_P450_CS"/>
</dbReference>
<dbReference type="CDD" id="cd20628">
    <property type="entry name" value="CYP4"/>
    <property type="match status" value="1"/>
</dbReference>
<proteinExistence type="inferred from homology"/>
<keyword evidence="10" id="KW-0812">Transmembrane</keyword>
<feature type="binding site" description="axial binding residue" evidence="8">
    <location>
        <position position="512"/>
    </location>
    <ligand>
        <name>heme</name>
        <dbReference type="ChEBI" id="CHEBI:30413"/>
    </ligand>
    <ligandPart>
        <name>Fe</name>
        <dbReference type="ChEBI" id="CHEBI:18248"/>
    </ligandPart>
</feature>
<evidence type="ECO:0000256" key="5">
    <source>
        <dbReference type="ARBA" id="ARBA00023002"/>
    </source>
</evidence>
<dbReference type="Gene3D" id="1.10.630.10">
    <property type="entry name" value="Cytochrome P450"/>
    <property type="match status" value="1"/>
</dbReference>
<feature type="transmembrane region" description="Helical" evidence="10">
    <location>
        <begin position="27"/>
        <end position="47"/>
    </location>
</feature>
<keyword evidence="7 9" id="KW-0503">Monooxygenase</keyword>
<evidence type="ECO:0000313" key="11">
    <source>
        <dbReference type="EMBL" id="KAK7790567.1"/>
    </source>
</evidence>
<evidence type="ECO:0000256" key="7">
    <source>
        <dbReference type="ARBA" id="ARBA00023033"/>
    </source>
</evidence>
<evidence type="ECO:0000256" key="2">
    <source>
        <dbReference type="ARBA" id="ARBA00010617"/>
    </source>
</evidence>
<dbReference type="InterPro" id="IPR036396">
    <property type="entry name" value="Cyt_P450_sf"/>
</dbReference>
<keyword evidence="6 8" id="KW-0408">Iron</keyword>
<organism evidence="11 12">
    <name type="scientific">Gryllus longicercus</name>
    <dbReference type="NCBI Taxonomy" id="2509291"/>
    <lineage>
        <taxon>Eukaryota</taxon>
        <taxon>Metazoa</taxon>
        <taxon>Ecdysozoa</taxon>
        <taxon>Arthropoda</taxon>
        <taxon>Hexapoda</taxon>
        <taxon>Insecta</taxon>
        <taxon>Pterygota</taxon>
        <taxon>Neoptera</taxon>
        <taxon>Polyneoptera</taxon>
        <taxon>Orthoptera</taxon>
        <taxon>Ensifera</taxon>
        <taxon>Gryllidea</taxon>
        <taxon>Grylloidea</taxon>
        <taxon>Gryllidae</taxon>
        <taxon>Gryllinae</taxon>
        <taxon>Gryllus</taxon>
    </lineage>
</organism>
<keyword evidence="10" id="KW-0472">Membrane</keyword>
<dbReference type="GO" id="GO:0020037">
    <property type="term" value="F:heme binding"/>
    <property type="evidence" value="ECO:0007669"/>
    <property type="project" value="InterPro"/>
</dbReference>
<dbReference type="PRINTS" id="PR00385">
    <property type="entry name" value="P450"/>
</dbReference>
<evidence type="ECO:0000256" key="3">
    <source>
        <dbReference type="ARBA" id="ARBA00022617"/>
    </source>
</evidence>